<protein>
    <submittedName>
        <fullName evidence="1">Uncharacterized protein</fullName>
    </submittedName>
</protein>
<reference evidence="1" key="1">
    <citation type="submission" date="2014-12" db="EMBL/GenBank/DDBJ databases">
        <title>Insight into the proteome of Arion vulgaris.</title>
        <authorList>
            <person name="Aradska J."/>
            <person name="Bulat T."/>
            <person name="Smidak R."/>
            <person name="Sarate P."/>
            <person name="Gangsoo J."/>
            <person name="Sialana F."/>
            <person name="Bilban M."/>
            <person name="Lubec G."/>
        </authorList>
    </citation>
    <scope>NUCLEOTIDE SEQUENCE</scope>
    <source>
        <tissue evidence="1">Skin</tissue>
    </source>
</reference>
<dbReference type="AlphaFoldDB" id="A0A0B7AMV1"/>
<dbReference type="EMBL" id="HACG01034400">
    <property type="protein sequence ID" value="CEK81265.1"/>
    <property type="molecule type" value="Transcribed_RNA"/>
</dbReference>
<evidence type="ECO:0000313" key="1">
    <source>
        <dbReference type="EMBL" id="CEK81265.1"/>
    </source>
</evidence>
<gene>
    <name evidence="1" type="primary">ORF125174</name>
</gene>
<feature type="non-terminal residue" evidence="1">
    <location>
        <position position="1"/>
    </location>
</feature>
<accession>A0A0B7AMV1</accession>
<name>A0A0B7AMV1_9EUPU</name>
<sequence>RPKGLYQEKDTKQTTTRLRQFLYTSHHRYSQTINPNCHKMKYIYIYVVDRLHKIRHKDGLEITD</sequence>
<proteinExistence type="predicted"/>
<organism evidence="1">
    <name type="scientific">Arion vulgaris</name>
    <dbReference type="NCBI Taxonomy" id="1028688"/>
    <lineage>
        <taxon>Eukaryota</taxon>
        <taxon>Metazoa</taxon>
        <taxon>Spiralia</taxon>
        <taxon>Lophotrochozoa</taxon>
        <taxon>Mollusca</taxon>
        <taxon>Gastropoda</taxon>
        <taxon>Heterobranchia</taxon>
        <taxon>Euthyneura</taxon>
        <taxon>Panpulmonata</taxon>
        <taxon>Eupulmonata</taxon>
        <taxon>Stylommatophora</taxon>
        <taxon>Helicina</taxon>
        <taxon>Arionoidea</taxon>
        <taxon>Arionidae</taxon>
        <taxon>Arion</taxon>
    </lineage>
</organism>